<sequence>MLILSSGYESLITMRLILPSELFKIHTVGEFFKVRGYSQIVYDGSLDTEEFDITVNGTDIREEFKKHGLSNLLPKAICTIREQLLLYEYYEMHVWKNSSVGQILNIEERLGNVELHISSYQAGIQPMFQAEAGEELQCRTFPIGGVLHSYVATNVDCLWEIDRFMRHVLGDSGLRPYWAAFFLQFDQMRAMYRSESDKLKSQNLERESSIILSSLAKFFVIWGVAIGTAGIVGSYEIFIIYRLGGGVVRGWKPGRSSCLRWGWVGWRDFGTRGRRRLIWGVASIVVDVASTAAALVLAWGESSGLDDTGDDGDDGCHQESDQADCLCDVEFFNAFVHLHLTLALLSEEFVFLSFKVCIEDGVLEDGVVHITGLKSILRSEVPSRSYRIAHVGDEVADIESCLSTLASCPYGNPMLWLRSPILRKRTAAT</sequence>
<organism evidence="2 3">
    <name type="scientific">Folsomia candida</name>
    <name type="common">Springtail</name>
    <dbReference type="NCBI Taxonomy" id="158441"/>
    <lineage>
        <taxon>Eukaryota</taxon>
        <taxon>Metazoa</taxon>
        <taxon>Ecdysozoa</taxon>
        <taxon>Arthropoda</taxon>
        <taxon>Hexapoda</taxon>
        <taxon>Collembola</taxon>
        <taxon>Entomobryomorpha</taxon>
        <taxon>Isotomoidea</taxon>
        <taxon>Isotomidae</taxon>
        <taxon>Proisotominae</taxon>
        <taxon>Folsomia</taxon>
    </lineage>
</organism>
<reference evidence="2 3" key="1">
    <citation type="submission" date="2015-12" db="EMBL/GenBank/DDBJ databases">
        <title>The genome of Folsomia candida.</title>
        <authorList>
            <person name="Faddeeva A."/>
            <person name="Derks M.F."/>
            <person name="Anvar Y."/>
            <person name="Smit S."/>
            <person name="Van Straalen N."/>
            <person name="Roelofs D."/>
        </authorList>
    </citation>
    <scope>NUCLEOTIDE SEQUENCE [LARGE SCALE GENOMIC DNA]</scope>
    <source>
        <strain evidence="2 3">VU population</strain>
        <tissue evidence="2">Whole body</tissue>
    </source>
</reference>
<gene>
    <name evidence="2" type="ORF">Fcan01_25853</name>
</gene>
<dbReference type="EMBL" id="LNIX01000039">
    <property type="protein sequence ID" value="OXA39254.1"/>
    <property type="molecule type" value="Genomic_DNA"/>
</dbReference>
<proteinExistence type="predicted"/>
<evidence type="ECO:0000313" key="2">
    <source>
        <dbReference type="EMBL" id="OXA39254.1"/>
    </source>
</evidence>
<keyword evidence="1" id="KW-1133">Transmembrane helix</keyword>
<keyword evidence="1" id="KW-0812">Transmembrane</keyword>
<protein>
    <submittedName>
        <fullName evidence="2">Uncharacterized protein</fullName>
    </submittedName>
</protein>
<evidence type="ECO:0000313" key="3">
    <source>
        <dbReference type="Proteomes" id="UP000198287"/>
    </source>
</evidence>
<feature type="transmembrane region" description="Helical" evidence="1">
    <location>
        <begin position="219"/>
        <end position="241"/>
    </location>
</feature>
<evidence type="ECO:0000256" key="1">
    <source>
        <dbReference type="SAM" id="Phobius"/>
    </source>
</evidence>
<dbReference type="Proteomes" id="UP000198287">
    <property type="component" value="Unassembled WGS sequence"/>
</dbReference>
<feature type="transmembrane region" description="Helical" evidence="1">
    <location>
        <begin position="277"/>
        <end position="299"/>
    </location>
</feature>
<dbReference type="AlphaFoldDB" id="A0A226D2Z4"/>
<name>A0A226D2Z4_FOLCA</name>
<comment type="caution">
    <text evidence="2">The sequence shown here is derived from an EMBL/GenBank/DDBJ whole genome shotgun (WGS) entry which is preliminary data.</text>
</comment>
<keyword evidence="1" id="KW-0472">Membrane</keyword>
<keyword evidence="3" id="KW-1185">Reference proteome</keyword>
<accession>A0A226D2Z4</accession>